<evidence type="ECO:0000256" key="3">
    <source>
        <dbReference type="ARBA" id="ARBA00022512"/>
    </source>
</evidence>
<evidence type="ECO:0000256" key="2">
    <source>
        <dbReference type="ARBA" id="ARBA00008834"/>
    </source>
</evidence>
<dbReference type="AlphaFoldDB" id="A0AAD4SYF9"/>
<evidence type="ECO:0000256" key="4">
    <source>
        <dbReference type="ARBA" id="ARBA00022525"/>
    </source>
</evidence>
<dbReference type="GO" id="GO:0005975">
    <property type="term" value="P:carbohydrate metabolic process"/>
    <property type="evidence" value="ECO:0007669"/>
    <property type="project" value="InterPro"/>
</dbReference>
<dbReference type="InterPro" id="IPR012334">
    <property type="entry name" value="Pectin_lyas_fold"/>
</dbReference>
<name>A0AAD4SYF9_9MAGN</name>
<evidence type="ECO:0000256" key="7">
    <source>
        <dbReference type="ARBA" id="ARBA00023316"/>
    </source>
</evidence>
<proteinExistence type="inferred from homology"/>
<dbReference type="PANTHER" id="PTHR31375">
    <property type="match status" value="1"/>
</dbReference>
<dbReference type="InterPro" id="IPR000743">
    <property type="entry name" value="Glyco_hydro_28"/>
</dbReference>
<dbReference type="InterPro" id="IPR011050">
    <property type="entry name" value="Pectin_lyase_fold/virulence"/>
</dbReference>
<accession>A0AAD4SYF9</accession>
<gene>
    <name evidence="10" type="ORF">MKW98_024374</name>
</gene>
<evidence type="ECO:0000256" key="5">
    <source>
        <dbReference type="ARBA" id="ARBA00022801"/>
    </source>
</evidence>
<keyword evidence="5 9" id="KW-0378">Hydrolase</keyword>
<keyword evidence="6 9" id="KW-0326">Glycosidase</keyword>
<keyword evidence="11" id="KW-1185">Reference proteome</keyword>
<keyword evidence="7" id="KW-0961">Cell wall biogenesis/degradation</keyword>
<comment type="similarity">
    <text evidence="2 9">Belongs to the glycosyl hydrolase 28 family.</text>
</comment>
<keyword evidence="3" id="KW-0134">Cell wall</keyword>
<evidence type="ECO:0000256" key="9">
    <source>
        <dbReference type="RuleBase" id="RU361169"/>
    </source>
</evidence>
<dbReference type="SUPFAM" id="SSF51126">
    <property type="entry name" value="Pectin lyase-like"/>
    <property type="match status" value="1"/>
</dbReference>
<protein>
    <submittedName>
        <fullName evidence="10">Uncharacterized protein</fullName>
    </submittedName>
</protein>
<organism evidence="10 11">
    <name type="scientific">Papaver atlanticum</name>
    <dbReference type="NCBI Taxonomy" id="357466"/>
    <lineage>
        <taxon>Eukaryota</taxon>
        <taxon>Viridiplantae</taxon>
        <taxon>Streptophyta</taxon>
        <taxon>Embryophyta</taxon>
        <taxon>Tracheophyta</taxon>
        <taxon>Spermatophyta</taxon>
        <taxon>Magnoliopsida</taxon>
        <taxon>Ranunculales</taxon>
        <taxon>Papaveraceae</taxon>
        <taxon>Papaveroideae</taxon>
        <taxon>Papaver</taxon>
    </lineage>
</organism>
<evidence type="ECO:0000256" key="6">
    <source>
        <dbReference type="ARBA" id="ARBA00023295"/>
    </source>
</evidence>
<sequence length="221" mass="24758">MEKPTKASYKKADIARPQSLPLRLLGDKTHYDIPNITIASSQFAYTLNFKPRTETQFPYRLMAQNPSFRPGQGQPISENHTLSLLCGLHKTLYSQLQHHFQVEISQYNVKDYGVKGDGYRNDIQLFLHNLLLGDDCVSIISNSSRVRIMDISCKAGHGISIGSLGKYISCYQVHDVLVEGAFLRKGGLSLSRLQEVQLLSGNSMFYQLVQALKCGVCFQVA</sequence>
<comment type="caution">
    <text evidence="10">The sequence shown here is derived from an EMBL/GenBank/DDBJ whole genome shotgun (WGS) entry which is preliminary data.</text>
</comment>
<dbReference type="Pfam" id="PF00295">
    <property type="entry name" value="Glyco_hydro_28"/>
    <property type="match status" value="1"/>
</dbReference>
<keyword evidence="4" id="KW-0964">Secreted</keyword>
<evidence type="ECO:0000256" key="1">
    <source>
        <dbReference type="ARBA" id="ARBA00004191"/>
    </source>
</evidence>
<comment type="subcellular location">
    <subcellularLocation>
        <location evidence="1">Secreted</location>
        <location evidence="1">Cell wall</location>
    </subcellularLocation>
</comment>
<dbReference type="GO" id="GO:0071555">
    <property type="term" value="P:cell wall organization"/>
    <property type="evidence" value="ECO:0007669"/>
    <property type="project" value="UniProtKB-KW"/>
</dbReference>
<dbReference type="EMBL" id="JAJJMB010007708">
    <property type="protein sequence ID" value="KAI3928773.1"/>
    <property type="molecule type" value="Genomic_DNA"/>
</dbReference>
<evidence type="ECO:0000256" key="8">
    <source>
        <dbReference type="PROSITE-ProRule" id="PRU10052"/>
    </source>
</evidence>
<dbReference type="GO" id="GO:0004650">
    <property type="term" value="F:polygalacturonase activity"/>
    <property type="evidence" value="ECO:0007669"/>
    <property type="project" value="InterPro"/>
</dbReference>
<evidence type="ECO:0000313" key="10">
    <source>
        <dbReference type="EMBL" id="KAI3928773.1"/>
    </source>
</evidence>
<feature type="active site" evidence="8">
    <location>
        <position position="157"/>
    </location>
</feature>
<evidence type="ECO:0000313" key="11">
    <source>
        <dbReference type="Proteomes" id="UP001202328"/>
    </source>
</evidence>
<dbReference type="Proteomes" id="UP001202328">
    <property type="component" value="Unassembled WGS sequence"/>
</dbReference>
<dbReference type="PROSITE" id="PS00502">
    <property type="entry name" value="POLYGALACTURONASE"/>
    <property type="match status" value="1"/>
</dbReference>
<dbReference type="Gene3D" id="2.160.20.10">
    <property type="entry name" value="Single-stranded right-handed beta-helix, Pectin lyase-like"/>
    <property type="match status" value="1"/>
</dbReference>
<reference evidence="10" key="1">
    <citation type="submission" date="2022-04" db="EMBL/GenBank/DDBJ databases">
        <title>A functionally conserved STORR gene fusion in Papaver species that diverged 16.8 million years ago.</title>
        <authorList>
            <person name="Catania T."/>
        </authorList>
    </citation>
    <scope>NUCLEOTIDE SEQUENCE</scope>
    <source>
        <strain evidence="10">S-188037</strain>
    </source>
</reference>